<evidence type="ECO:0000313" key="1">
    <source>
        <dbReference type="EMBL" id="BBY82946.1"/>
    </source>
</evidence>
<name>A0A7I7US27_MYCPV</name>
<dbReference type="AlphaFoldDB" id="A0A7I7US27"/>
<proteinExistence type="predicted"/>
<sequence>MFGVPNMRTVLHCLPPRDWTEPFMGLGMIYTAMPVTNAVPAVVAAKPGIVTLKDLPPVTGRVAV</sequence>
<reference evidence="1 2" key="1">
    <citation type="journal article" date="2019" name="Emerg. Microbes Infect.">
        <title>Comprehensive subspecies identification of 175 nontuberculous mycobacteria species based on 7547 genomic profiles.</title>
        <authorList>
            <person name="Matsumoto Y."/>
            <person name="Kinjo T."/>
            <person name="Motooka D."/>
            <person name="Nabeya D."/>
            <person name="Jung N."/>
            <person name="Uechi K."/>
            <person name="Horii T."/>
            <person name="Iida T."/>
            <person name="Fujita J."/>
            <person name="Nakamura S."/>
        </authorList>
    </citation>
    <scope>NUCLEOTIDE SEQUENCE [LARGE SCALE GENOMIC DNA]</scope>
    <source>
        <strain evidence="1 2">JCM 6370</strain>
    </source>
</reference>
<gene>
    <name evidence="1" type="ORF">MPUL_41040</name>
</gene>
<organism evidence="1 2">
    <name type="scientific">Mycolicibacterium pulveris</name>
    <name type="common">Mycobacterium pulveris</name>
    <dbReference type="NCBI Taxonomy" id="36813"/>
    <lineage>
        <taxon>Bacteria</taxon>
        <taxon>Bacillati</taxon>
        <taxon>Actinomycetota</taxon>
        <taxon>Actinomycetes</taxon>
        <taxon>Mycobacteriales</taxon>
        <taxon>Mycobacteriaceae</taxon>
        <taxon>Mycolicibacterium</taxon>
    </lineage>
</organism>
<keyword evidence="2" id="KW-1185">Reference proteome</keyword>
<evidence type="ECO:0008006" key="3">
    <source>
        <dbReference type="Google" id="ProtNLM"/>
    </source>
</evidence>
<evidence type="ECO:0000313" key="2">
    <source>
        <dbReference type="Proteomes" id="UP000467252"/>
    </source>
</evidence>
<accession>A0A7I7US27</accession>
<protein>
    <recommendedName>
        <fullName evidence="3">Dihydrodipicolinate reductase</fullName>
    </recommendedName>
</protein>
<dbReference type="EMBL" id="AP022599">
    <property type="protein sequence ID" value="BBY82946.1"/>
    <property type="molecule type" value="Genomic_DNA"/>
</dbReference>
<dbReference type="Proteomes" id="UP000467252">
    <property type="component" value="Chromosome"/>
</dbReference>